<feature type="domain" description="HMA" evidence="4">
    <location>
        <begin position="4"/>
        <end position="70"/>
    </location>
</feature>
<reference evidence="5 6" key="1">
    <citation type="submission" date="2017-03" db="EMBL/GenBank/DDBJ databases">
        <title>Genome sequence of Clostridium hungatei DSM 14427.</title>
        <authorList>
            <person name="Poehlein A."/>
            <person name="Daniel R."/>
        </authorList>
    </citation>
    <scope>NUCLEOTIDE SEQUENCE [LARGE SCALE GENOMIC DNA]</scope>
    <source>
        <strain evidence="5 6">DSM 14427</strain>
    </source>
</reference>
<dbReference type="InterPro" id="IPR000428">
    <property type="entry name" value="Cu-bd"/>
</dbReference>
<keyword evidence="2" id="KW-0479">Metal-binding</keyword>
<dbReference type="NCBIfam" id="TIGR00003">
    <property type="entry name" value="copper ion binding protein"/>
    <property type="match status" value="1"/>
</dbReference>
<evidence type="ECO:0000256" key="2">
    <source>
        <dbReference type="ARBA" id="ARBA00022723"/>
    </source>
</evidence>
<evidence type="ECO:0000259" key="4">
    <source>
        <dbReference type="PROSITE" id="PS50846"/>
    </source>
</evidence>
<keyword evidence="6" id="KW-1185">Reference proteome</keyword>
<dbReference type="AlphaFoldDB" id="A0A1V4SII5"/>
<dbReference type="EMBL" id="MZGX01000015">
    <property type="protein sequence ID" value="OPX43680.1"/>
    <property type="molecule type" value="Genomic_DNA"/>
</dbReference>
<evidence type="ECO:0000313" key="6">
    <source>
        <dbReference type="Proteomes" id="UP000191554"/>
    </source>
</evidence>
<dbReference type="GO" id="GO:0005507">
    <property type="term" value="F:copper ion binding"/>
    <property type="evidence" value="ECO:0007669"/>
    <property type="project" value="InterPro"/>
</dbReference>
<dbReference type="FunFam" id="3.30.70.100:FF:000005">
    <property type="entry name" value="Copper-exporting P-type ATPase A"/>
    <property type="match status" value="1"/>
</dbReference>
<protein>
    <recommendedName>
        <fullName evidence="1">Copper chaperone CopZ</fullName>
    </recommendedName>
</protein>
<dbReference type="STRING" id="48256.CLHUN_24000"/>
<name>A0A1V4SII5_RUMHU</name>
<dbReference type="PRINTS" id="PR00944">
    <property type="entry name" value="CUEXPORT"/>
</dbReference>
<accession>A0A1V4SII5</accession>
<dbReference type="GO" id="GO:0006825">
    <property type="term" value="P:copper ion transport"/>
    <property type="evidence" value="ECO:0007669"/>
    <property type="project" value="InterPro"/>
</dbReference>
<evidence type="ECO:0000313" key="5">
    <source>
        <dbReference type="EMBL" id="OPX43680.1"/>
    </source>
</evidence>
<dbReference type="InterPro" id="IPR006122">
    <property type="entry name" value="HMA_Cu_ion-bd"/>
</dbReference>
<dbReference type="InterPro" id="IPR006121">
    <property type="entry name" value="HMA_dom"/>
</dbReference>
<evidence type="ECO:0000256" key="1">
    <source>
        <dbReference type="ARBA" id="ARBA00015313"/>
    </source>
</evidence>
<dbReference type="Proteomes" id="UP000191554">
    <property type="component" value="Unassembled WGS sequence"/>
</dbReference>
<dbReference type="SUPFAM" id="SSF55008">
    <property type="entry name" value="HMA, heavy metal-associated domain"/>
    <property type="match status" value="1"/>
</dbReference>
<dbReference type="CDD" id="cd00371">
    <property type="entry name" value="HMA"/>
    <property type="match status" value="1"/>
</dbReference>
<dbReference type="PANTHER" id="PTHR46594">
    <property type="entry name" value="P-TYPE CATION-TRANSPORTING ATPASE"/>
    <property type="match status" value="1"/>
</dbReference>
<proteinExistence type="predicted"/>
<keyword evidence="3" id="KW-0186">Copper</keyword>
<gene>
    <name evidence="5" type="primary">copZ_2</name>
    <name evidence="5" type="ORF">CLHUN_24000</name>
</gene>
<dbReference type="InterPro" id="IPR036163">
    <property type="entry name" value="HMA_dom_sf"/>
</dbReference>
<dbReference type="Pfam" id="PF00403">
    <property type="entry name" value="HMA"/>
    <property type="match status" value="1"/>
</dbReference>
<sequence length="71" mass="7598">MAKQIIDITVEGMSCSHCENSVKKAVGALQGVDRVSVDLAGKRVTVEFDPGEVTGEAIFNAIEDQGYEVIK</sequence>
<dbReference type="PANTHER" id="PTHR46594:SF4">
    <property type="entry name" value="P-TYPE CATION-TRANSPORTING ATPASE"/>
    <property type="match status" value="1"/>
</dbReference>
<dbReference type="OrthoDB" id="9813965at2"/>
<dbReference type="PROSITE" id="PS50846">
    <property type="entry name" value="HMA_2"/>
    <property type="match status" value="1"/>
</dbReference>
<dbReference type="InterPro" id="IPR017969">
    <property type="entry name" value="Heavy-metal-associated_CS"/>
</dbReference>
<comment type="caution">
    <text evidence="5">The sequence shown here is derived from an EMBL/GenBank/DDBJ whole genome shotgun (WGS) entry which is preliminary data.</text>
</comment>
<evidence type="ECO:0000256" key="3">
    <source>
        <dbReference type="ARBA" id="ARBA00023008"/>
    </source>
</evidence>
<dbReference type="PROSITE" id="PS01047">
    <property type="entry name" value="HMA_1"/>
    <property type="match status" value="1"/>
</dbReference>
<organism evidence="5 6">
    <name type="scientific">Ruminiclostridium hungatei</name>
    <name type="common">Clostridium hungatei</name>
    <dbReference type="NCBI Taxonomy" id="48256"/>
    <lineage>
        <taxon>Bacteria</taxon>
        <taxon>Bacillati</taxon>
        <taxon>Bacillota</taxon>
        <taxon>Clostridia</taxon>
        <taxon>Eubacteriales</taxon>
        <taxon>Oscillospiraceae</taxon>
        <taxon>Ruminiclostridium</taxon>
    </lineage>
</organism>
<dbReference type="RefSeq" id="WP_080064829.1">
    <property type="nucleotide sequence ID" value="NZ_MZGX01000015.1"/>
</dbReference>
<dbReference type="Gene3D" id="3.30.70.100">
    <property type="match status" value="1"/>
</dbReference>